<organism evidence="2">
    <name type="scientific">hydrocarbon metagenome</name>
    <dbReference type="NCBI Taxonomy" id="938273"/>
    <lineage>
        <taxon>unclassified sequences</taxon>
        <taxon>metagenomes</taxon>
        <taxon>ecological metagenomes</taxon>
    </lineage>
</organism>
<name>A0A0W8FKW9_9ZZZZ</name>
<feature type="compositionally biased region" description="Basic and acidic residues" evidence="1">
    <location>
        <begin position="27"/>
        <end position="39"/>
    </location>
</feature>
<protein>
    <submittedName>
        <fullName evidence="2">Uncharacterized protein</fullName>
    </submittedName>
</protein>
<dbReference type="AlphaFoldDB" id="A0A0W8FKW9"/>
<gene>
    <name evidence="2" type="ORF">ASZ90_009305</name>
</gene>
<accession>A0A0W8FKW9</accession>
<evidence type="ECO:0000313" key="2">
    <source>
        <dbReference type="EMBL" id="KUG20947.1"/>
    </source>
</evidence>
<proteinExistence type="predicted"/>
<evidence type="ECO:0000256" key="1">
    <source>
        <dbReference type="SAM" id="MobiDB-lite"/>
    </source>
</evidence>
<feature type="compositionally biased region" description="Basic and acidic residues" evidence="1">
    <location>
        <begin position="1"/>
        <end position="12"/>
    </location>
</feature>
<comment type="caution">
    <text evidence="2">The sequence shown here is derived from an EMBL/GenBank/DDBJ whole genome shotgun (WGS) entry which is preliminary data.</text>
</comment>
<sequence length="39" mass="4490">MRGPPRQEDSRVEALFGSAGDPTAGFFDHRGRPEFRWKK</sequence>
<dbReference type="EMBL" id="LNQE01001124">
    <property type="protein sequence ID" value="KUG20947.1"/>
    <property type="molecule type" value="Genomic_DNA"/>
</dbReference>
<feature type="region of interest" description="Disordered" evidence="1">
    <location>
        <begin position="1"/>
        <end position="39"/>
    </location>
</feature>
<reference evidence="2" key="1">
    <citation type="journal article" date="2015" name="Proc. Natl. Acad. Sci. U.S.A.">
        <title>Networks of energetic and metabolic interactions define dynamics in microbial communities.</title>
        <authorList>
            <person name="Embree M."/>
            <person name="Liu J.K."/>
            <person name="Al-Bassam M.M."/>
            <person name="Zengler K."/>
        </authorList>
    </citation>
    <scope>NUCLEOTIDE SEQUENCE</scope>
</reference>